<evidence type="ECO:0000313" key="1">
    <source>
        <dbReference type="EMBL" id="KAK3686571.1"/>
    </source>
</evidence>
<reference evidence="1" key="1">
    <citation type="submission" date="2023-07" db="EMBL/GenBank/DDBJ databases">
        <title>Black Yeasts Isolated from many extreme environments.</title>
        <authorList>
            <person name="Coleine C."/>
            <person name="Stajich J.E."/>
            <person name="Selbmann L."/>
        </authorList>
    </citation>
    <scope>NUCLEOTIDE SEQUENCE</scope>
    <source>
        <strain evidence="1">CCFEE 5714</strain>
    </source>
</reference>
<sequence>MQLSPATNCSVFRFLDLPGEIRNRIYHFVYANAEGQIVLWISQKSPSAARRRTHKRERTVTSSTYLALPAVCRQIRSEASPYLYSVVQVGIDTNSWSDKRTSMYFVKDLLFHSFARSLERLLRDFGPKLNYVKHVRFVGLLPFMAALSVEKDALHNISTNPLWRALEFLILRRAERADRAINAFRQHLANVTCITLATTRHTIPDITWNDDSRRHYQRLENILHNVEERKVIQHSLPNIRDVKLCGDWVSCRWWVGASGAWSYWYSGEDC</sequence>
<protein>
    <submittedName>
        <fullName evidence="1">Uncharacterized protein</fullName>
    </submittedName>
</protein>
<keyword evidence="2" id="KW-1185">Reference proteome</keyword>
<dbReference type="EMBL" id="JAUTXU010000312">
    <property type="protein sequence ID" value="KAK3686571.1"/>
    <property type="molecule type" value="Genomic_DNA"/>
</dbReference>
<gene>
    <name evidence="1" type="ORF">LTR37_019676</name>
</gene>
<comment type="caution">
    <text evidence="1">The sequence shown here is derived from an EMBL/GenBank/DDBJ whole genome shotgun (WGS) entry which is preliminary data.</text>
</comment>
<organism evidence="1 2">
    <name type="scientific">Vermiconidia calcicola</name>
    <dbReference type="NCBI Taxonomy" id="1690605"/>
    <lineage>
        <taxon>Eukaryota</taxon>
        <taxon>Fungi</taxon>
        <taxon>Dikarya</taxon>
        <taxon>Ascomycota</taxon>
        <taxon>Pezizomycotina</taxon>
        <taxon>Dothideomycetes</taxon>
        <taxon>Dothideomycetidae</taxon>
        <taxon>Mycosphaerellales</taxon>
        <taxon>Extremaceae</taxon>
        <taxon>Vermiconidia</taxon>
    </lineage>
</organism>
<evidence type="ECO:0000313" key="2">
    <source>
        <dbReference type="Proteomes" id="UP001281147"/>
    </source>
</evidence>
<dbReference type="Proteomes" id="UP001281147">
    <property type="component" value="Unassembled WGS sequence"/>
</dbReference>
<accession>A0ACC3MEL3</accession>
<name>A0ACC3MEL3_9PEZI</name>
<proteinExistence type="predicted"/>